<keyword evidence="3" id="KW-1185">Reference proteome</keyword>
<dbReference type="InterPro" id="IPR036047">
    <property type="entry name" value="F-box-like_dom_sf"/>
</dbReference>
<gene>
    <name evidence="2" type="ORF">P154DRAFT_539100</name>
</gene>
<dbReference type="OrthoDB" id="2520703at2759"/>
<dbReference type="PROSITE" id="PS50181">
    <property type="entry name" value="FBOX"/>
    <property type="match status" value="1"/>
</dbReference>
<dbReference type="EMBL" id="ML977647">
    <property type="protein sequence ID" value="KAF1995003.1"/>
    <property type="molecule type" value="Genomic_DNA"/>
</dbReference>
<feature type="domain" description="F-box" evidence="1">
    <location>
        <begin position="30"/>
        <end position="76"/>
    </location>
</feature>
<dbReference type="CDD" id="cd09917">
    <property type="entry name" value="F-box_SF"/>
    <property type="match status" value="1"/>
</dbReference>
<evidence type="ECO:0000259" key="1">
    <source>
        <dbReference type="PROSITE" id="PS50181"/>
    </source>
</evidence>
<dbReference type="Pfam" id="PF12937">
    <property type="entry name" value="F-box-like"/>
    <property type="match status" value="1"/>
</dbReference>
<dbReference type="SMART" id="SM00256">
    <property type="entry name" value="FBOX"/>
    <property type="match status" value="1"/>
</dbReference>
<dbReference type="SUPFAM" id="SSF81383">
    <property type="entry name" value="F-box domain"/>
    <property type="match status" value="1"/>
</dbReference>
<dbReference type="AlphaFoldDB" id="A0A6A5VZQ3"/>
<protein>
    <recommendedName>
        <fullName evidence="1">F-box domain-containing protein</fullName>
    </recommendedName>
</protein>
<dbReference type="InterPro" id="IPR001810">
    <property type="entry name" value="F-box_dom"/>
</dbReference>
<dbReference type="Proteomes" id="UP000799779">
    <property type="component" value="Unassembled WGS sequence"/>
</dbReference>
<reference evidence="2" key="1">
    <citation type="journal article" date="2020" name="Stud. Mycol.">
        <title>101 Dothideomycetes genomes: a test case for predicting lifestyles and emergence of pathogens.</title>
        <authorList>
            <person name="Haridas S."/>
            <person name="Albert R."/>
            <person name="Binder M."/>
            <person name="Bloem J."/>
            <person name="Labutti K."/>
            <person name="Salamov A."/>
            <person name="Andreopoulos B."/>
            <person name="Baker S."/>
            <person name="Barry K."/>
            <person name="Bills G."/>
            <person name="Bluhm B."/>
            <person name="Cannon C."/>
            <person name="Castanera R."/>
            <person name="Culley D."/>
            <person name="Daum C."/>
            <person name="Ezra D."/>
            <person name="Gonzalez J."/>
            <person name="Henrissat B."/>
            <person name="Kuo A."/>
            <person name="Liang C."/>
            <person name="Lipzen A."/>
            <person name="Lutzoni F."/>
            <person name="Magnuson J."/>
            <person name="Mondo S."/>
            <person name="Nolan M."/>
            <person name="Ohm R."/>
            <person name="Pangilinan J."/>
            <person name="Park H.-J."/>
            <person name="Ramirez L."/>
            <person name="Alfaro M."/>
            <person name="Sun H."/>
            <person name="Tritt A."/>
            <person name="Yoshinaga Y."/>
            <person name="Zwiers L.-H."/>
            <person name="Turgeon B."/>
            <person name="Goodwin S."/>
            <person name="Spatafora J."/>
            <person name="Crous P."/>
            <person name="Grigoriev I."/>
        </authorList>
    </citation>
    <scope>NUCLEOTIDE SEQUENCE</scope>
    <source>
        <strain evidence="2">CBS 123094</strain>
    </source>
</reference>
<accession>A0A6A5VZQ3</accession>
<organism evidence="2 3">
    <name type="scientific">Amniculicola lignicola CBS 123094</name>
    <dbReference type="NCBI Taxonomy" id="1392246"/>
    <lineage>
        <taxon>Eukaryota</taxon>
        <taxon>Fungi</taxon>
        <taxon>Dikarya</taxon>
        <taxon>Ascomycota</taxon>
        <taxon>Pezizomycotina</taxon>
        <taxon>Dothideomycetes</taxon>
        <taxon>Pleosporomycetidae</taxon>
        <taxon>Pleosporales</taxon>
        <taxon>Amniculicolaceae</taxon>
        <taxon>Amniculicola</taxon>
    </lineage>
</organism>
<evidence type="ECO:0000313" key="3">
    <source>
        <dbReference type="Proteomes" id="UP000799779"/>
    </source>
</evidence>
<name>A0A6A5VZQ3_9PLEO</name>
<proteinExistence type="predicted"/>
<evidence type="ECO:0000313" key="2">
    <source>
        <dbReference type="EMBL" id="KAF1995003.1"/>
    </source>
</evidence>
<sequence>MSAQQPPPTTSKASSQVTEIEALAKAANPKPRFERLPTEMVRAIFERVCFKKDLGSLSLTCKRLHEIVEEFLYHTYHYGHSYNEWDGNPTCRQACRLTSCFESSEAHTNRIKVFRYAIACHTSCTDNVRRAKVLKIKSARIGVRFLKGIKRFAIGPICGSAQREMRNAEYPWLYYGVLYHDMDNECATALGYTSKVEVISLELTPSTDNVYGEKTLQLLRAASQPSNARLFHGFPFLKKLSIQFGKEPGTSATPNISRIIMIPTLRTLQLTHAKIEEEREIWGCPVKSSPVTTVDIIKPTDSKEGWKTFLASFAALERVYVEFKFEYPTGDVWHLRDFIAALYPHKNSLEFLAFEEGGIHLAPPNHSPQPTLQQFYKLQGLRLFSLSLWMDSWRIEGAPPFKVSDTLALFIPPTLQELQIGHSFHGTVERPMRQQMPTTEDWVSLTSKTPFISLRRVRVWDYSLRVKYLYYDWDILRELSWSKDGVMNSIIRN</sequence>